<feature type="domain" description="Glycosyltransferase subfamily 4-like N-terminal" evidence="3">
    <location>
        <begin position="17"/>
        <end position="172"/>
    </location>
</feature>
<feature type="domain" description="Glycosyl transferase family 1" evidence="2">
    <location>
        <begin position="195"/>
        <end position="349"/>
    </location>
</feature>
<dbReference type="PANTHER" id="PTHR46401:SF2">
    <property type="entry name" value="GLYCOSYLTRANSFERASE WBBK-RELATED"/>
    <property type="match status" value="1"/>
</dbReference>
<evidence type="ECO:0000259" key="3">
    <source>
        <dbReference type="Pfam" id="PF13439"/>
    </source>
</evidence>
<keyword evidence="5" id="KW-1185">Reference proteome</keyword>
<gene>
    <name evidence="4" type="ORF">EII33_09095</name>
</gene>
<reference evidence="4 5" key="1">
    <citation type="submission" date="2018-11" db="EMBL/GenBank/DDBJ databases">
        <title>Genomes From Bacteria Associated with the Canine Oral Cavity: a Test Case for Automated Genome-Based Taxonomic Assignment.</title>
        <authorList>
            <person name="Coil D.A."/>
            <person name="Jospin G."/>
            <person name="Darling A.E."/>
            <person name="Wallis C."/>
            <person name="Davis I.J."/>
            <person name="Harris S."/>
            <person name="Eisen J.A."/>
            <person name="Holcombe L.J."/>
            <person name="O'Flynn C."/>
        </authorList>
    </citation>
    <scope>NUCLEOTIDE SEQUENCE [LARGE SCALE GENOMIC DNA]</scope>
    <source>
        <strain evidence="4 5">OH1047_COT-310</strain>
    </source>
</reference>
<sequence>MRIAIEAQRIFRCDKHGMDFVILEVLRQLQSRKDDNEYFVFVAPGEDRCLHESANLHIIELKCPTYPLWEQIALPLAVSRLKVDVLHCTSNTAPLYSGIPTVLTLHDIIFLGEEKSDGMSRYQQLGWYYRRWNVPRIIGHCHHVITVSETERTNILKRFPTLENRLSVVYNGYGNQYHLLPEDETISVTRKYIAENEYLLFLGNTDPRKNTRGVLRSYHEYLNRSKRKLRLIVTGLEQTYVESLLADMGIDSCAAHIVYTGYVPGEDLPALYNRAYAFLFPSIKEGFGIPILEAMACGTPVITGNTSAMPEVAGTGALLVNPQKPQEIADALLRLETDSLFYEQQVHYGLKRVEQFSWKNTAEEYVKIYSEISSK</sequence>
<dbReference type="AlphaFoldDB" id="A0A3P2A3I5"/>
<comment type="caution">
    <text evidence="4">The sequence shown here is derived from an EMBL/GenBank/DDBJ whole genome shotgun (WGS) entry which is preliminary data.</text>
</comment>
<dbReference type="SUPFAM" id="SSF53756">
    <property type="entry name" value="UDP-Glycosyltransferase/glycogen phosphorylase"/>
    <property type="match status" value="1"/>
</dbReference>
<protein>
    <submittedName>
        <fullName evidence="4">Glycosyltransferase family 1 protein</fullName>
    </submittedName>
</protein>
<keyword evidence="1 4" id="KW-0808">Transferase</keyword>
<dbReference type="Pfam" id="PF13439">
    <property type="entry name" value="Glyco_transf_4"/>
    <property type="match status" value="1"/>
</dbReference>
<dbReference type="EMBL" id="RQYF01000042">
    <property type="protein sequence ID" value="RRD89997.1"/>
    <property type="molecule type" value="Genomic_DNA"/>
</dbReference>
<evidence type="ECO:0000313" key="5">
    <source>
        <dbReference type="Proteomes" id="UP000279562"/>
    </source>
</evidence>
<proteinExistence type="predicted"/>
<accession>A0A3P2A3I5</accession>
<dbReference type="GO" id="GO:0016757">
    <property type="term" value="F:glycosyltransferase activity"/>
    <property type="evidence" value="ECO:0007669"/>
    <property type="project" value="InterPro"/>
</dbReference>
<dbReference type="Gene3D" id="3.40.50.2000">
    <property type="entry name" value="Glycogen Phosphorylase B"/>
    <property type="match status" value="2"/>
</dbReference>
<evidence type="ECO:0000313" key="4">
    <source>
        <dbReference type="EMBL" id="RRD89997.1"/>
    </source>
</evidence>
<evidence type="ECO:0000259" key="2">
    <source>
        <dbReference type="Pfam" id="PF00534"/>
    </source>
</evidence>
<dbReference type="CDD" id="cd03809">
    <property type="entry name" value="GT4_MtfB-like"/>
    <property type="match status" value="1"/>
</dbReference>
<dbReference type="PANTHER" id="PTHR46401">
    <property type="entry name" value="GLYCOSYLTRANSFERASE WBBK-RELATED"/>
    <property type="match status" value="1"/>
</dbReference>
<evidence type="ECO:0000256" key="1">
    <source>
        <dbReference type="ARBA" id="ARBA00022679"/>
    </source>
</evidence>
<organism evidence="4 5">
    <name type="scientific">Prevotella heparinolytica</name>
    <dbReference type="NCBI Taxonomy" id="28113"/>
    <lineage>
        <taxon>Bacteria</taxon>
        <taxon>Pseudomonadati</taxon>
        <taxon>Bacteroidota</taxon>
        <taxon>Bacteroidia</taxon>
        <taxon>Bacteroidales</taxon>
        <taxon>Bacteroidaceae</taxon>
        <taxon>Bacteroides</taxon>
    </lineage>
</organism>
<dbReference type="InterPro" id="IPR028098">
    <property type="entry name" value="Glyco_trans_4-like_N"/>
</dbReference>
<dbReference type="GO" id="GO:0009103">
    <property type="term" value="P:lipopolysaccharide biosynthetic process"/>
    <property type="evidence" value="ECO:0007669"/>
    <property type="project" value="TreeGrafter"/>
</dbReference>
<dbReference type="RefSeq" id="WP_125239454.1">
    <property type="nucleotide sequence ID" value="NZ_JBGYVB010000158.1"/>
</dbReference>
<dbReference type="InterPro" id="IPR001296">
    <property type="entry name" value="Glyco_trans_1"/>
</dbReference>
<dbReference type="Proteomes" id="UP000279562">
    <property type="component" value="Unassembled WGS sequence"/>
</dbReference>
<name>A0A3P2A3I5_9BACE</name>
<dbReference type="Pfam" id="PF00534">
    <property type="entry name" value="Glycos_transf_1"/>
    <property type="match status" value="1"/>
</dbReference>